<evidence type="ECO:0000256" key="2">
    <source>
        <dbReference type="SAM" id="MobiDB-lite"/>
    </source>
</evidence>
<feature type="coiled-coil region" evidence="1">
    <location>
        <begin position="248"/>
        <end position="296"/>
    </location>
</feature>
<gene>
    <name evidence="3" type="ORF">BSAL_56680</name>
</gene>
<dbReference type="AlphaFoldDB" id="A0A0S4INT3"/>
<dbReference type="Proteomes" id="UP000051952">
    <property type="component" value="Unassembled WGS sequence"/>
</dbReference>
<keyword evidence="4" id="KW-1185">Reference proteome</keyword>
<feature type="coiled-coil region" evidence="1">
    <location>
        <begin position="352"/>
        <end position="379"/>
    </location>
</feature>
<organism evidence="3 4">
    <name type="scientific">Bodo saltans</name>
    <name type="common">Flagellated protozoan</name>
    <dbReference type="NCBI Taxonomy" id="75058"/>
    <lineage>
        <taxon>Eukaryota</taxon>
        <taxon>Discoba</taxon>
        <taxon>Euglenozoa</taxon>
        <taxon>Kinetoplastea</taxon>
        <taxon>Metakinetoplastina</taxon>
        <taxon>Eubodonida</taxon>
        <taxon>Bodonidae</taxon>
        <taxon>Bodo</taxon>
    </lineage>
</organism>
<keyword evidence="1" id="KW-0175">Coiled coil</keyword>
<feature type="coiled-coil region" evidence="1">
    <location>
        <begin position="141"/>
        <end position="214"/>
    </location>
</feature>
<evidence type="ECO:0000256" key="1">
    <source>
        <dbReference type="SAM" id="Coils"/>
    </source>
</evidence>
<evidence type="ECO:0000313" key="3">
    <source>
        <dbReference type="EMBL" id="CUE83053.1"/>
    </source>
</evidence>
<feature type="region of interest" description="Disordered" evidence="2">
    <location>
        <begin position="25"/>
        <end position="59"/>
    </location>
</feature>
<dbReference type="VEuPathDB" id="TriTrypDB:BSAL_56680"/>
<accession>A0A0S4INT3</accession>
<name>A0A0S4INT3_BODSA</name>
<dbReference type="EMBL" id="CYKH01000202">
    <property type="protein sequence ID" value="CUE83053.1"/>
    <property type="molecule type" value="Genomic_DNA"/>
</dbReference>
<proteinExistence type="predicted"/>
<sequence length="478" mass="53329">MQLLDLSGIQTRDDMFAMRQRMEQRGANLEAARAAATAPPPPPPQPAAQPNSVESFSRCRSLKDRVHDRMVRGYQNSHPTFLPPPLVYEGTKDMYSHEMPFPVKTVYEVQTLPNPSTAPIETRSGYRPETLLLAAESAALVQTLEDRLGHALHRIANLENELDLERTQKDTLTTKLMIADKEILAYQARNDELLRQAEAIRRECQDSIDALKIAHGNTVKDIEVGERKAGADAVKKVQQVGAGFEGRVQELLVDKKRLEELVSELRNQLAQNATSLQVSTQTVRQLTTELLQAKQQSTFVSSGYKKIETDLRAANALIVAKDTELTVTRKATKDLVALTDVHGKTAKEHAEMKEKLAKLQGAEVENKKLKEDLGKLEKETTEKDLRLGELKAHVDQVRSQANAAYLHAKGFQMQQQYQDPMLSDPSCPVHGGGGGGGRDAGLNVSVDALRREVELEGQRVKDEQRRWKSRLEHSPARH</sequence>
<evidence type="ECO:0000313" key="4">
    <source>
        <dbReference type="Proteomes" id="UP000051952"/>
    </source>
</evidence>
<feature type="compositionally biased region" description="Pro residues" evidence="2">
    <location>
        <begin position="38"/>
        <end position="47"/>
    </location>
</feature>
<protein>
    <submittedName>
        <fullName evidence="3">Uncharacterized protein</fullName>
    </submittedName>
</protein>
<reference evidence="4" key="1">
    <citation type="submission" date="2015-09" db="EMBL/GenBank/DDBJ databases">
        <authorList>
            <consortium name="Pathogen Informatics"/>
        </authorList>
    </citation>
    <scope>NUCLEOTIDE SEQUENCE [LARGE SCALE GENOMIC DNA]</scope>
    <source>
        <strain evidence="4">Lake Konstanz</strain>
    </source>
</reference>
<feature type="region of interest" description="Disordered" evidence="2">
    <location>
        <begin position="457"/>
        <end position="478"/>
    </location>
</feature>